<dbReference type="Proteomes" id="UP000736335">
    <property type="component" value="Unassembled WGS sequence"/>
</dbReference>
<dbReference type="OrthoDB" id="3311321at2759"/>
<name>A0A9P6HPI0_9AGAM</name>
<accession>A0A9P6HPI0</accession>
<evidence type="ECO:0000313" key="1">
    <source>
        <dbReference type="EMBL" id="KAF9792145.1"/>
    </source>
</evidence>
<comment type="caution">
    <text evidence="1">The sequence shown here is derived from an EMBL/GenBank/DDBJ whole genome shotgun (WGS) entry which is preliminary data.</text>
</comment>
<evidence type="ECO:0000313" key="2">
    <source>
        <dbReference type="Proteomes" id="UP000736335"/>
    </source>
</evidence>
<gene>
    <name evidence="1" type="ORF">BJ322DRAFT_1102662</name>
</gene>
<dbReference type="AlphaFoldDB" id="A0A9P6HPI0"/>
<proteinExistence type="predicted"/>
<reference evidence="1" key="1">
    <citation type="journal article" date="2020" name="Nat. Commun.">
        <title>Large-scale genome sequencing of mycorrhizal fungi provides insights into the early evolution of symbiotic traits.</title>
        <authorList>
            <person name="Miyauchi S."/>
            <person name="Kiss E."/>
            <person name="Kuo A."/>
            <person name="Drula E."/>
            <person name="Kohler A."/>
            <person name="Sanchez-Garcia M."/>
            <person name="Morin E."/>
            <person name="Andreopoulos B."/>
            <person name="Barry K.W."/>
            <person name="Bonito G."/>
            <person name="Buee M."/>
            <person name="Carver A."/>
            <person name="Chen C."/>
            <person name="Cichocki N."/>
            <person name="Clum A."/>
            <person name="Culley D."/>
            <person name="Crous P.W."/>
            <person name="Fauchery L."/>
            <person name="Girlanda M."/>
            <person name="Hayes R.D."/>
            <person name="Keri Z."/>
            <person name="LaButti K."/>
            <person name="Lipzen A."/>
            <person name="Lombard V."/>
            <person name="Magnuson J."/>
            <person name="Maillard F."/>
            <person name="Murat C."/>
            <person name="Nolan M."/>
            <person name="Ohm R.A."/>
            <person name="Pangilinan J."/>
            <person name="Pereira M.F."/>
            <person name="Perotto S."/>
            <person name="Peter M."/>
            <person name="Pfister S."/>
            <person name="Riley R."/>
            <person name="Sitrit Y."/>
            <person name="Stielow J.B."/>
            <person name="Szollosi G."/>
            <person name="Zifcakova L."/>
            <person name="Stursova M."/>
            <person name="Spatafora J.W."/>
            <person name="Tedersoo L."/>
            <person name="Vaario L.M."/>
            <person name="Yamada A."/>
            <person name="Yan M."/>
            <person name="Wang P."/>
            <person name="Xu J."/>
            <person name="Bruns T."/>
            <person name="Baldrian P."/>
            <person name="Vilgalys R."/>
            <person name="Dunand C."/>
            <person name="Henrissat B."/>
            <person name="Grigoriev I.V."/>
            <person name="Hibbett D."/>
            <person name="Nagy L.G."/>
            <person name="Martin F.M."/>
        </authorList>
    </citation>
    <scope>NUCLEOTIDE SEQUENCE</scope>
    <source>
        <strain evidence="1">UH-Tt-Lm1</strain>
    </source>
</reference>
<protein>
    <submittedName>
        <fullName evidence="1">Uncharacterized protein</fullName>
    </submittedName>
</protein>
<reference evidence="1" key="2">
    <citation type="submission" date="2020-11" db="EMBL/GenBank/DDBJ databases">
        <authorList>
            <consortium name="DOE Joint Genome Institute"/>
            <person name="Kuo A."/>
            <person name="Miyauchi S."/>
            <person name="Kiss E."/>
            <person name="Drula E."/>
            <person name="Kohler A."/>
            <person name="Sanchez-Garcia M."/>
            <person name="Andreopoulos B."/>
            <person name="Barry K.W."/>
            <person name="Bonito G."/>
            <person name="Buee M."/>
            <person name="Carver A."/>
            <person name="Chen C."/>
            <person name="Cichocki N."/>
            <person name="Clum A."/>
            <person name="Culley D."/>
            <person name="Crous P.W."/>
            <person name="Fauchery L."/>
            <person name="Girlanda M."/>
            <person name="Hayes R."/>
            <person name="Keri Z."/>
            <person name="Labutti K."/>
            <person name="Lipzen A."/>
            <person name="Lombard V."/>
            <person name="Magnuson J."/>
            <person name="Maillard F."/>
            <person name="Morin E."/>
            <person name="Murat C."/>
            <person name="Nolan M."/>
            <person name="Ohm R."/>
            <person name="Pangilinan J."/>
            <person name="Pereira M."/>
            <person name="Perotto S."/>
            <person name="Peter M."/>
            <person name="Riley R."/>
            <person name="Sitrit Y."/>
            <person name="Stielow B."/>
            <person name="Szollosi G."/>
            <person name="Zifcakova L."/>
            <person name="Stursova M."/>
            <person name="Spatafora J.W."/>
            <person name="Tedersoo L."/>
            <person name="Vaario L.-M."/>
            <person name="Yamada A."/>
            <person name="Yan M."/>
            <person name="Wang P."/>
            <person name="Xu J."/>
            <person name="Bruns T."/>
            <person name="Baldrian P."/>
            <person name="Vilgalys R."/>
            <person name="Henrissat B."/>
            <person name="Grigoriev I.V."/>
            <person name="Hibbett D."/>
            <person name="Nagy L.G."/>
            <person name="Martin F.M."/>
        </authorList>
    </citation>
    <scope>NUCLEOTIDE SEQUENCE</scope>
    <source>
        <strain evidence="1">UH-Tt-Lm1</strain>
    </source>
</reference>
<keyword evidence="2" id="KW-1185">Reference proteome</keyword>
<dbReference type="EMBL" id="WIUZ02000001">
    <property type="protein sequence ID" value="KAF9792145.1"/>
    <property type="molecule type" value="Genomic_DNA"/>
</dbReference>
<sequence>MSQKSKVLSLLNEKVRWARTHKFEDGTKTYHYITRDWSVYMVHRDGSATYSPADLEGSYLTAKERDPNSNIPALTTEEIVAEAEAVKEQYREYLDRRGERDILARLFPICDCCDRFDPIFHDEDADVFYSSIDEGYPLY</sequence>
<organism evidence="1 2">
    <name type="scientific">Thelephora terrestris</name>
    <dbReference type="NCBI Taxonomy" id="56493"/>
    <lineage>
        <taxon>Eukaryota</taxon>
        <taxon>Fungi</taxon>
        <taxon>Dikarya</taxon>
        <taxon>Basidiomycota</taxon>
        <taxon>Agaricomycotina</taxon>
        <taxon>Agaricomycetes</taxon>
        <taxon>Thelephorales</taxon>
        <taxon>Thelephoraceae</taxon>
        <taxon>Thelephora</taxon>
    </lineage>
</organism>